<dbReference type="InterPro" id="IPR008622">
    <property type="entry name" value="FliT"/>
</dbReference>
<dbReference type="Pfam" id="PF05400">
    <property type="entry name" value="FliT"/>
    <property type="match status" value="1"/>
</dbReference>
<dbReference type="RefSeq" id="WP_390362259.1">
    <property type="nucleotide sequence ID" value="NZ_JBHTKJ010000026.1"/>
</dbReference>
<evidence type="ECO:0000256" key="3">
    <source>
        <dbReference type="ARBA" id="ARBA00022795"/>
    </source>
</evidence>
<name>A0ABW3LNI1_9BACI</name>
<keyword evidence="8" id="KW-0966">Cell projection</keyword>
<comment type="function">
    <text evidence="5">May act as an export chaperone for the filament capping protein FliD.</text>
</comment>
<keyword evidence="8" id="KW-0282">Flagellum</keyword>
<evidence type="ECO:0000256" key="1">
    <source>
        <dbReference type="ARBA" id="ARBA00004514"/>
    </source>
</evidence>
<keyword evidence="4" id="KW-0143">Chaperone</keyword>
<keyword evidence="3" id="KW-1005">Bacterial flagellum biogenesis</keyword>
<reference evidence="9" key="1">
    <citation type="journal article" date="2019" name="Int. J. Syst. Evol. Microbiol.">
        <title>The Global Catalogue of Microorganisms (GCM) 10K type strain sequencing project: providing services to taxonomists for standard genome sequencing and annotation.</title>
        <authorList>
            <consortium name="The Broad Institute Genomics Platform"/>
            <consortium name="The Broad Institute Genome Sequencing Center for Infectious Disease"/>
            <person name="Wu L."/>
            <person name="Ma J."/>
        </authorList>
    </citation>
    <scope>NUCLEOTIDE SEQUENCE [LARGE SCALE GENOMIC DNA]</scope>
    <source>
        <strain evidence="9">CCUG 56754</strain>
    </source>
</reference>
<evidence type="ECO:0000256" key="4">
    <source>
        <dbReference type="ARBA" id="ARBA00023186"/>
    </source>
</evidence>
<dbReference type="Proteomes" id="UP001597040">
    <property type="component" value="Unassembled WGS sequence"/>
</dbReference>
<gene>
    <name evidence="8" type="ORF">ACFQ3N_10815</name>
</gene>
<accession>A0ABW3LNI1</accession>
<evidence type="ECO:0000256" key="7">
    <source>
        <dbReference type="ARBA" id="ARBA00093797"/>
    </source>
</evidence>
<dbReference type="EMBL" id="JBHTKJ010000026">
    <property type="protein sequence ID" value="MFD1038876.1"/>
    <property type="molecule type" value="Genomic_DNA"/>
</dbReference>
<keyword evidence="9" id="KW-1185">Reference proteome</keyword>
<evidence type="ECO:0000313" key="9">
    <source>
        <dbReference type="Proteomes" id="UP001597040"/>
    </source>
</evidence>
<organism evidence="8 9">
    <name type="scientific">Virgibacillus byunsanensis</name>
    <dbReference type="NCBI Taxonomy" id="570945"/>
    <lineage>
        <taxon>Bacteria</taxon>
        <taxon>Bacillati</taxon>
        <taxon>Bacillota</taxon>
        <taxon>Bacilli</taxon>
        <taxon>Bacillales</taxon>
        <taxon>Bacillaceae</taxon>
        <taxon>Virgibacillus</taxon>
    </lineage>
</organism>
<keyword evidence="8" id="KW-0969">Cilium</keyword>
<evidence type="ECO:0000313" key="8">
    <source>
        <dbReference type="EMBL" id="MFD1038876.1"/>
    </source>
</evidence>
<protein>
    <recommendedName>
        <fullName evidence="7">Flagellar protein FliT</fullName>
    </recommendedName>
</protein>
<evidence type="ECO:0000256" key="6">
    <source>
        <dbReference type="ARBA" id="ARBA00093785"/>
    </source>
</evidence>
<evidence type="ECO:0000256" key="2">
    <source>
        <dbReference type="ARBA" id="ARBA00022490"/>
    </source>
</evidence>
<comment type="subcellular location">
    <subcellularLocation>
        <location evidence="1">Cytoplasm</location>
        <location evidence="1">Cytosol</location>
    </subcellularLocation>
</comment>
<proteinExistence type="inferred from homology"/>
<keyword evidence="2" id="KW-0963">Cytoplasm</keyword>
<comment type="caution">
    <text evidence="8">The sequence shown here is derived from an EMBL/GenBank/DDBJ whole genome shotgun (WGS) entry which is preliminary data.</text>
</comment>
<sequence>MNRLSRLYNITVQLDKILNQTISSKNREEIITTVNQLIEQRGDYLNQVTPPLTADEKIIGKEVVVLNEKIEEQMNDLFDSLKQEMKQMKKQKKSNQSYINPYKSVQAMDGMFLDNKK</sequence>
<comment type="similarity">
    <text evidence="6">Belongs to the bacillales FliT family.</text>
</comment>
<evidence type="ECO:0000256" key="5">
    <source>
        <dbReference type="ARBA" id="ARBA00093765"/>
    </source>
</evidence>